<sequence length="69" mass="7802">MRNEEILESALEKAAKVVCNLKCGLCPIHEDGFSGCPYDCREEILPWQCWAAHFKQIGESKGRTHEHGT</sequence>
<comment type="caution">
    <text evidence="1">The sequence shown here is derived from an EMBL/GenBank/DDBJ whole genome shotgun (WGS) entry which is preliminary data.</text>
</comment>
<dbReference type="EMBL" id="JACNJZ010000169">
    <property type="protein sequence ID" value="MBC8318521.1"/>
    <property type="molecule type" value="Genomic_DNA"/>
</dbReference>
<name>A0A8J6NDH9_9BACT</name>
<protein>
    <recommendedName>
        <fullName evidence="3">DUF3795 domain-containing protein</fullName>
    </recommendedName>
</protein>
<dbReference type="Proteomes" id="UP000614424">
    <property type="component" value="Unassembled WGS sequence"/>
</dbReference>
<organism evidence="1 2">
    <name type="scientific">Candidatus Desulfobia pelagia</name>
    <dbReference type="NCBI Taxonomy" id="2841692"/>
    <lineage>
        <taxon>Bacteria</taxon>
        <taxon>Pseudomonadati</taxon>
        <taxon>Thermodesulfobacteriota</taxon>
        <taxon>Desulfobulbia</taxon>
        <taxon>Desulfobulbales</taxon>
        <taxon>Desulfobulbaceae</taxon>
        <taxon>Candidatus Desulfobia</taxon>
    </lineage>
</organism>
<evidence type="ECO:0008006" key="3">
    <source>
        <dbReference type="Google" id="ProtNLM"/>
    </source>
</evidence>
<proteinExistence type="predicted"/>
<reference evidence="1 2" key="1">
    <citation type="submission" date="2020-08" db="EMBL/GenBank/DDBJ databases">
        <title>Bridging the membrane lipid divide: bacteria of the FCB group superphylum have the potential to synthesize archaeal ether lipids.</title>
        <authorList>
            <person name="Villanueva L."/>
            <person name="Von Meijenfeldt F.A.B."/>
            <person name="Westbye A.B."/>
            <person name="Yadav S."/>
            <person name="Hopmans E.C."/>
            <person name="Dutilh B.E."/>
            <person name="Sinninghe Damste J.S."/>
        </authorList>
    </citation>
    <scope>NUCLEOTIDE SEQUENCE [LARGE SCALE GENOMIC DNA]</scope>
    <source>
        <strain evidence="1">NIOZ-UU47</strain>
    </source>
</reference>
<evidence type="ECO:0000313" key="1">
    <source>
        <dbReference type="EMBL" id="MBC8318521.1"/>
    </source>
</evidence>
<accession>A0A8J6NDH9</accession>
<dbReference type="AlphaFoldDB" id="A0A8J6NDH9"/>
<gene>
    <name evidence="1" type="ORF">H8E41_11490</name>
</gene>
<evidence type="ECO:0000313" key="2">
    <source>
        <dbReference type="Proteomes" id="UP000614424"/>
    </source>
</evidence>